<evidence type="ECO:0000313" key="1">
    <source>
        <dbReference type="EMBL" id="OHW62937.1"/>
    </source>
</evidence>
<dbReference type="EMBL" id="MKIE01000002">
    <property type="protein sequence ID" value="OHW62937.1"/>
    <property type="molecule type" value="Genomic_DNA"/>
</dbReference>
<gene>
    <name evidence="1" type="ORF">EUAN_07210</name>
</gene>
<dbReference type="Proteomes" id="UP000180254">
    <property type="component" value="Unassembled WGS sequence"/>
</dbReference>
<protein>
    <submittedName>
        <fullName evidence="1">Uncharacterized protein</fullName>
    </submittedName>
</protein>
<proteinExistence type="predicted"/>
<dbReference type="RefSeq" id="WP_169817331.1">
    <property type="nucleotide sequence ID" value="NZ_MKIE01000002.1"/>
</dbReference>
<name>A0A1S1V9X7_9FIRM</name>
<dbReference type="STRING" id="39480.EUAN_07210"/>
<organism evidence="1 2">
    <name type="scientific">Andreesenia angusta</name>
    <dbReference type="NCBI Taxonomy" id="39480"/>
    <lineage>
        <taxon>Bacteria</taxon>
        <taxon>Bacillati</taxon>
        <taxon>Bacillota</taxon>
        <taxon>Tissierellia</taxon>
        <taxon>Tissierellales</taxon>
        <taxon>Gottschalkiaceae</taxon>
        <taxon>Andreesenia</taxon>
    </lineage>
</organism>
<evidence type="ECO:0000313" key="2">
    <source>
        <dbReference type="Proteomes" id="UP000180254"/>
    </source>
</evidence>
<reference evidence="1 2" key="1">
    <citation type="submission" date="2016-09" db="EMBL/GenBank/DDBJ databases">
        <title>Genome sequence of Eubacterium angustum.</title>
        <authorList>
            <person name="Poehlein A."/>
            <person name="Daniel R."/>
        </authorList>
    </citation>
    <scope>NUCLEOTIDE SEQUENCE [LARGE SCALE GENOMIC DNA]</scope>
    <source>
        <strain evidence="1 2">DSM 1989</strain>
    </source>
</reference>
<comment type="caution">
    <text evidence="1">The sequence shown here is derived from an EMBL/GenBank/DDBJ whole genome shotgun (WGS) entry which is preliminary data.</text>
</comment>
<accession>A0A1S1V9X7</accession>
<dbReference type="AlphaFoldDB" id="A0A1S1V9X7"/>
<keyword evidence="2" id="KW-1185">Reference proteome</keyword>
<sequence>MKMMLNEKEREDADFLVGILSGMTDGQKHSMLTYMQGFKQGILYVKSKLELV</sequence>